<evidence type="ECO:0000259" key="3">
    <source>
        <dbReference type="SMART" id="SM00993"/>
    </source>
</evidence>
<dbReference type="PANTHER" id="PTHR13275">
    <property type="entry name" value="YL-1 PROTEIN TRANSCRIPTION FACTOR-LIKE 1"/>
    <property type="match status" value="1"/>
</dbReference>
<feature type="compositionally biased region" description="Basic residues" evidence="2">
    <location>
        <begin position="83"/>
        <end position="94"/>
    </location>
</feature>
<feature type="compositionally biased region" description="Acidic residues" evidence="2">
    <location>
        <begin position="49"/>
        <end position="61"/>
    </location>
</feature>
<dbReference type="SMART" id="SM00993">
    <property type="entry name" value="YL1_C"/>
    <property type="match status" value="1"/>
</dbReference>
<evidence type="ECO:0000313" key="5">
    <source>
        <dbReference type="Proteomes" id="UP000242474"/>
    </source>
</evidence>
<keyword evidence="5" id="KW-1185">Reference proteome</keyword>
<dbReference type="InterPro" id="IPR046757">
    <property type="entry name" value="YL1_N"/>
</dbReference>
<protein>
    <submittedName>
        <fullName evidence="4">YL1-domain-containing protein</fullName>
    </submittedName>
</protein>
<sequence length="353" mass="40149">MSASMKRSRRQNAGNKMTLMIEEERAKVERGETVLSEDDEEFIRKADGEDIVDSDFEETDSEAEKAADDASKEIENIIEKAERKKQRRIARKQRIVPQFAGTKNTPKGLRKQPKDNDQEPSAASKKGIQTLVERKAKSADIAVRFSSRASAVRKAQETEAREHEREMLAAAKKRRKKSNQSEVEPRLTQEQLLEEAKQTEAENLAKLKEFQELEAEEKQLHRRLIGTRKEPLMIQPIAHWRSRIVSDTGADSTSASDSKSEDIKKTFPVHDKIEYALKGLDQTHFPFNPWATSAPTLRPKICAITGLPARYFHPRAKVPYANSRAYRILEELVQGGHAYFYDMGIWSSTDIAG</sequence>
<dbReference type="PANTHER" id="PTHR13275:SF4">
    <property type="entry name" value="VACUOLAR PROTEIN SORTING-ASSOCIATED PROTEIN 72 HOMOLOG"/>
    <property type="match status" value="1"/>
</dbReference>
<dbReference type="Proteomes" id="UP000242474">
    <property type="component" value="Unassembled WGS sequence"/>
</dbReference>
<feature type="domain" description="Vps72/YL1 C-terminal" evidence="3">
    <location>
        <begin position="300"/>
        <end position="329"/>
    </location>
</feature>
<feature type="region of interest" description="Disordered" evidence="2">
    <location>
        <begin position="39"/>
        <end position="191"/>
    </location>
</feature>
<reference evidence="4 5" key="1">
    <citation type="journal article" date="2015" name="Genome Biol. Evol.">
        <title>Phylogenomic analyses indicate that early fungi evolved digesting cell walls of algal ancestors of land plants.</title>
        <authorList>
            <person name="Chang Y."/>
            <person name="Wang S."/>
            <person name="Sekimoto S."/>
            <person name="Aerts A.L."/>
            <person name="Choi C."/>
            <person name="Clum A."/>
            <person name="LaButti K.M."/>
            <person name="Lindquist E.A."/>
            <person name="Yee Ngan C."/>
            <person name="Ohm R.A."/>
            <person name="Salamov A.A."/>
            <person name="Grigoriev I.V."/>
            <person name="Spatafora J.W."/>
            <person name="Berbee M.L."/>
        </authorList>
    </citation>
    <scope>NUCLEOTIDE SEQUENCE [LARGE SCALE GENOMIC DNA]</scope>
    <source>
        <strain evidence="4 5">NRRL 1564</strain>
    </source>
</reference>
<dbReference type="OrthoDB" id="78296at2759"/>
<proteinExistence type="inferred from homology"/>
<name>A0A2G5BDF4_COERN</name>
<evidence type="ECO:0000256" key="1">
    <source>
        <dbReference type="ARBA" id="ARBA00006832"/>
    </source>
</evidence>
<evidence type="ECO:0000313" key="4">
    <source>
        <dbReference type="EMBL" id="PIA17046.1"/>
    </source>
</evidence>
<feature type="compositionally biased region" description="Basic and acidic residues" evidence="2">
    <location>
        <begin position="154"/>
        <end position="167"/>
    </location>
</feature>
<comment type="similarity">
    <text evidence="1">Belongs to the VPS72/YL1 family.</text>
</comment>
<dbReference type="GO" id="GO:0005634">
    <property type="term" value="C:nucleus"/>
    <property type="evidence" value="ECO:0007669"/>
    <property type="project" value="TreeGrafter"/>
</dbReference>
<organism evidence="4 5">
    <name type="scientific">Coemansia reversa (strain ATCC 12441 / NRRL 1564)</name>
    <dbReference type="NCBI Taxonomy" id="763665"/>
    <lineage>
        <taxon>Eukaryota</taxon>
        <taxon>Fungi</taxon>
        <taxon>Fungi incertae sedis</taxon>
        <taxon>Zoopagomycota</taxon>
        <taxon>Kickxellomycotina</taxon>
        <taxon>Kickxellomycetes</taxon>
        <taxon>Kickxellales</taxon>
        <taxon>Kickxellaceae</taxon>
        <taxon>Coemansia</taxon>
    </lineage>
</organism>
<gene>
    <name evidence="4" type="ORF">COEREDRAFT_7813</name>
</gene>
<feature type="compositionally biased region" description="Basic and acidic residues" evidence="2">
    <location>
        <begin position="62"/>
        <end position="82"/>
    </location>
</feature>
<dbReference type="Pfam" id="PF08265">
    <property type="entry name" value="YL1_C"/>
    <property type="match status" value="1"/>
</dbReference>
<dbReference type="STRING" id="763665.A0A2G5BDF4"/>
<dbReference type="EMBL" id="KZ303496">
    <property type="protein sequence ID" value="PIA17046.1"/>
    <property type="molecule type" value="Genomic_DNA"/>
</dbReference>
<dbReference type="InterPro" id="IPR013272">
    <property type="entry name" value="Vps72/YL1_C"/>
</dbReference>
<evidence type="ECO:0000256" key="2">
    <source>
        <dbReference type="SAM" id="MobiDB-lite"/>
    </source>
</evidence>
<dbReference type="Pfam" id="PF05764">
    <property type="entry name" value="YL1"/>
    <property type="match status" value="1"/>
</dbReference>
<accession>A0A2G5BDF4</accession>
<dbReference type="AlphaFoldDB" id="A0A2G5BDF4"/>